<evidence type="ECO:0000313" key="6">
    <source>
        <dbReference type="EMBL" id="AQK90104.1"/>
    </source>
</evidence>
<dbReference type="AlphaFoldDB" id="A0A1D6FDQ5"/>
<sequence>MGAADKWLLPLVSVSFVSLLLFLSALSGFSASSALFARLPPPSYVRRGAAAPPSFAYLLAGGRGDGRKLLRLLLAVYHPRNRYLLHLSADAPASERAELAAAVARAAPAVRAFSNVDVVGRPTAGTPMGSSGLAATLRAAAAMLRLDAEWDWFITLNAADYPLLTQDGSPWVILNRRFVEYCIFGWENLPRTLLMYLTNVMLPLEGYFHSVACNSDFRNFTVNNDLRYMIWDNPPQMEPHFLNVTHYDELVGTGVPFARKFKENEPLLDKIDDQVLRRWHQRPVPGAWCTGRRRWFSDPCSQWSNVNIVRPGPQAEKFRTYINQIMEESKSGNNSCKQ</sequence>
<protein>
    <submittedName>
        <fullName evidence="6">Core-2/I-branching beta-16-N-acetylglucosaminyltransferase family protein</fullName>
    </submittedName>
</protein>
<dbReference type="EMBL" id="CM000784">
    <property type="protein sequence ID" value="AQK90104.1"/>
    <property type="molecule type" value="Genomic_DNA"/>
</dbReference>
<dbReference type="PANTHER" id="PTHR45719">
    <property type="entry name" value="GLYCOSYLTRANSFERASE"/>
    <property type="match status" value="1"/>
</dbReference>
<gene>
    <name evidence="6" type="ORF">ZEAMMB73_Zm00001d008513</name>
</gene>
<proteinExistence type="predicted"/>
<keyword evidence="3 6" id="KW-0808">Transferase</keyword>
<dbReference type="ExpressionAtlas" id="A0A1D6FDQ5">
    <property type="expression patterns" value="baseline and differential"/>
</dbReference>
<keyword evidence="5" id="KW-0325">Glycoprotein</keyword>
<dbReference type="PANTHER" id="PTHR45719:SF11">
    <property type="entry name" value="OS01G0121800 PROTEIN"/>
    <property type="match status" value="1"/>
</dbReference>
<accession>A0A1D6FDQ5</accession>
<dbReference type="GO" id="GO:0016020">
    <property type="term" value="C:membrane"/>
    <property type="evidence" value="ECO:0007669"/>
    <property type="project" value="UniProtKB-SubCell"/>
</dbReference>
<comment type="subcellular location">
    <subcellularLocation>
        <location evidence="1">Membrane</location>
        <topology evidence="1">Single-pass type II membrane protein</topology>
    </subcellularLocation>
</comment>
<name>A0A1D6FDQ5_MAIZE</name>
<dbReference type="InterPro" id="IPR003406">
    <property type="entry name" value="Glyco_trans_14"/>
</dbReference>
<evidence type="ECO:0000256" key="5">
    <source>
        <dbReference type="ARBA" id="ARBA00023180"/>
    </source>
</evidence>
<dbReference type="GO" id="GO:0015020">
    <property type="term" value="F:glucuronosyltransferase activity"/>
    <property type="evidence" value="ECO:0007669"/>
    <property type="project" value="InterPro"/>
</dbReference>
<keyword evidence="2 6" id="KW-0328">Glycosyltransferase</keyword>
<organism evidence="6">
    <name type="scientific">Zea mays</name>
    <name type="common">Maize</name>
    <dbReference type="NCBI Taxonomy" id="4577"/>
    <lineage>
        <taxon>Eukaryota</taxon>
        <taxon>Viridiplantae</taxon>
        <taxon>Streptophyta</taxon>
        <taxon>Embryophyta</taxon>
        <taxon>Tracheophyta</taxon>
        <taxon>Spermatophyta</taxon>
        <taxon>Magnoliopsida</taxon>
        <taxon>Liliopsida</taxon>
        <taxon>Poales</taxon>
        <taxon>Poaceae</taxon>
        <taxon>PACMAD clade</taxon>
        <taxon>Panicoideae</taxon>
        <taxon>Andropogonodae</taxon>
        <taxon>Andropogoneae</taxon>
        <taxon>Tripsacinae</taxon>
        <taxon>Zea</taxon>
    </lineage>
</organism>
<reference evidence="6" key="1">
    <citation type="submission" date="2015-12" db="EMBL/GenBank/DDBJ databases">
        <title>Update maize B73 reference genome by single molecule sequencing technologies.</title>
        <authorList>
            <consortium name="Maize Genome Sequencing Project"/>
            <person name="Ware D."/>
        </authorList>
    </citation>
    <scope>NUCLEOTIDE SEQUENCE</scope>
    <source>
        <tissue evidence="6">Seedling</tissue>
    </source>
</reference>
<evidence type="ECO:0000256" key="1">
    <source>
        <dbReference type="ARBA" id="ARBA00004606"/>
    </source>
</evidence>
<evidence type="ECO:0000256" key="4">
    <source>
        <dbReference type="ARBA" id="ARBA00023136"/>
    </source>
</evidence>
<dbReference type="Pfam" id="PF02485">
    <property type="entry name" value="Branch"/>
    <property type="match status" value="1"/>
</dbReference>
<keyword evidence="4" id="KW-0472">Membrane</keyword>
<dbReference type="InterPro" id="IPR044610">
    <property type="entry name" value="GLCAT14A/B/C"/>
</dbReference>
<evidence type="ECO:0000256" key="2">
    <source>
        <dbReference type="ARBA" id="ARBA00022676"/>
    </source>
</evidence>
<evidence type="ECO:0000256" key="3">
    <source>
        <dbReference type="ARBA" id="ARBA00022679"/>
    </source>
</evidence>